<evidence type="ECO:0000313" key="1">
    <source>
        <dbReference type="EMBL" id="GKV14901.1"/>
    </source>
</evidence>
<evidence type="ECO:0000313" key="2">
    <source>
        <dbReference type="Proteomes" id="UP001054252"/>
    </source>
</evidence>
<dbReference type="AlphaFoldDB" id="A0AAV5JQC8"/>
<dbReference type="Proteomes" id="UP001054252">
    <property type="component" value="Unassembled WGS sequence"/>
</dbReference>
<organism evidence="1 2">
    <name type="scientific">Rubroshorea leprosula</name>
    <dbReference type="NCBI Taxonomy" id="152421"/>
    <lineage>
        <taxon>Eukaryota</taxon>
        <taxon>Viridiplantae</taxon>
        <taxon>Streptophyta</taxon>
        <taxon>Embryophyta</taxon>
        <taxon>Tracheophyta</taxon>
        <taxon>Spermatophyta</taxon>
        <taxon>Magnoliopsida</taxon>
        <taxon>eudicotyledons</taxon>
        <taxon>Gunneridae</taxon>
        <taxon>Pentapetalae</taxon>
        <taxon>rosids</taxon>
        <taxon>malvids</taxon>
        <taxon>Malvales</taxon>
        <taxon>Dipterocarpaceae</taxon>
        <taxon>Rubroshorea</taxon>
    </lineage>
</organism>
<name>A0AAV5JQC8_9ROSI</name>
<reference evidence="1 2" key="1">
    <citation type="journal article" date="2021" name="Commun. Biol.">
        <title>The genome of Shorea leprosula (Dipterocarpaceae) highlights the ecological relevance of drought in aseasonal tropical rainforests.</title>
        <authorList>
            <person name="Ng K.K.S."/>
            <person name="Kobayashi M.J."/>
            <person name="Fawcett J.A."/>
            <person name="Hatakeyama M."/>
            <person name="Paape T."/>
            <person name="Ng C.H."/>
            <person name="Ang C.C."/>
            <person name="Tnah L.H."/>
            <person name="Lee C.T."/>
            <person name="Nishiyama T."/>
            <person name="Sese J."/>
            <person name="O'Brien M.J."/>
            <person name="Copetti D."/>
            <person name="Mohd Noor M.I."/>
            <person name="Ong R.C."/>
            <person name="Putra M."/>
            <person name="Sireger I.Z."/>
            <person name="Indrioko S."/>
            <person name="Kosugi Y."/>
            <person name="Izuno A."/>
            <person name="Isagi Y."/>
            <person name="Lee S.L."/>
            <person name="Shimizu K.K."/>
        </authorList>
    </citation>
    <scope>NUCLEOTIDE SEQUENCE [LARGE SCALE GENOMIC DNA]</scope>
    <source>
        <strain evidence="1">214</strain>
    </source>
</reference>
<sequence>MGKGRKSRWSECGGWDSIKKRNWSRRDFYISSRM</sequence>
<protein>
    <submittedName>
        <fullName evidence="1">Uncharacterized protein</fullName>
    </submittedName>
</protein>
<gene>
    <name evidence="1" type="ORF">SLEP1_g25704</name>
</gene>
<dbReference type="EMBL" id="BPVZ01000042">
    <property type="protein sequence ID" value="GKV14901.1"/>
    <property type="molecule type" value="Genomic_DNA"/>
</dbReference>
<accession>A0AAV5JQC8</accession>
<keyword evidence="2" id="KW-1185">Reference proteome</keyword>
<proteinExistence type="predicted"/>
<comment type="caution">
    <text evidence="1">The sequence shown here is derived from an EMBL/GenBank/DDBJ whole genome shotgun (WGS) entry which is preliminary data.</text>
</comment>